<name>A0A8J6E0Q6_9EUKA</name>
<accession>A0A8J6E0Q6</accession>
<comment type="caution">
    <text evidence="1">The sequence shown here is derived from an EMBL/GenBank/DDBJ whole genome shotgun (WGS) entry which is preliminary data.</text>
</comment>
<dbReference type="EMBL" id="JAHDYR010000069">
    <property type="protein sequence ID" value="KAG9389647.1"/>
    <property type="molecule type" value="Genomic_DNA"/>
</dbReference>
<evidence type="ECO:0000313" key="1">
    <source>
        <dbReference type="EMBL" id="KAG9389647.1"/>
    </source>
</evidence>
<proteinExistence type="predicted"/>
<gene>
    <name evidence="1" type="ORF">J8273_8946</name>
</gene>
<organism evidence="1 2">
    <name type="scientific">Carpediemonas membranifera</name>
    <dbReference type="NCBI Taxonomy" id="201153"/>
    <lineage>
        <taxon>Eukaryota</taxon>
        <taxon>Metamonada</taxon>
        <taxon>Carpediemonas-like organisms</taxon>
        <taxon>Carpediemonas</taxon>
    </lineage>
</organism>
<keyword evidence="2" id="KW-1185">Reference proteome</keyword>
<evidence type="ECO:0000313" key="2">
    <source>
        <dbReference type="Proteomes" id="UP000717585"/>
    </source>
</evidence>
<sequence>MDTEQPSYRLGYATRGYTGFAVQLQHPIRPMPRSLNRLNKRSPSKTEDSVIAEIEQAKINREEYLHHRSKFARHDLRKVEEAAKNFDKPPSDVQHPIANVVSAAFLTYNPFFENERIRTVPRPQRMEEYLRHPIRHLGMRERHFNDMHAHRDRREAHLGKIIRTAMKEETKLIHARMRKLEIQEREIKRRAHKLEPEAEVAEPTTGVEIA</sequence>
<reference evidence="1" key="1">
    <citation type="submission" date="2021-05" db="EMBL/GenBank/DDBJ databases">
        <title>A free-living protist that lacks canonical eukaryotic 1 DNA replication and segregation systems.</title>
        <authorList>
            <person name="Salas-Leiva D.E."/>
            <person name="Tromer E.C."/>
            <person name="Curtis B.A."/>
            <person name="Jerlstrom-Hultqvist J."/>
            <person name="Kolisko M."/>
            <person name="Yi Z."/>
            <person name="Salas-Leiva J.S."/>
            <person name="Gallot-Lavallee L."/>
            <person name="Kops G.J.P.L."/>
            <person name="Archibald J.M."/>
            <person name="Simpson A.G.B."/>
            <person name="Roger A.J."/>
        </authorList>
    </citation>
    <scope>NUCLEOTIDE SEQUENCE</scope>
    <source>
        <strain evidence="1">BICM</strain>
    </source>
</reference>
<dbReference type="Proteomes" id="UP000717585">
    <property type="component" value="Unassembled WGS sequence"/>
</dbReference>
<dbReference type="AlphaFoldDB" id="A0A8J6E0Q6"/>
<protein>
    <submittedName>
        <fullName evidence="1">Uncharacterized protein</fullName>
    </submittedName>
</protein>